<keyword evidence="2 6" id="KW-0812">Transmembrane</keyword>
<dbReference type="Gene3D" id="1.20.5.510">
    <property type="entry name" value="Single helix bin"/>
    <property type="match status" value="1"/>
</dbReference>
<feature type="compositionally biased region" description="Low complexity" evidence="5">
    <location>
        <begin position="11"/>
        <end position="55"/>
    </location>
</feature>
<evidence type="ECO:0000256" key="4">
    <source>
        <dbReference type="ARBA" id="ARBA00023136"/>
    </source>
</evidence>
<dbReference type="EMBL" id="JAKJXO020000001">
    <property type="protein sequence ID" value="KAL1613107.1"/>
    <property type="molecule type" value="Genomic_DNA"/>
</dbReference>
<feature type="compositionally biased region" description="Low complexity" evidence="5">
    <location>
        <begin position="107"/>
        <end position="131"/>
    </location>
</feature>
<evidence type="ECO:0000256" key="1">
    <source>
        <dbReference type="ARBA" id="ARBA00004167"/>
    </source>
</evidence>
<keyword evidence="8" id="KW-1185">Reference proteome</keyword>
<feature type="region of interest" description="Disordered" evidence="5">
    <location>
        <begin position="107"/>
        <end position="197"/>
    </location>
</feature>
<comment type="caution">
    <text evidence="7">The sequence shown here is derived from an EMBL/GenBank/DDBJ whole genome shotgun (WGS) entry which is preliminary data.</text>
</comment>
<evidence type="ECO:0000256" key="5">
    <source>
        <dbReference type="SAM" id="MobiDB-lite"/>
    </source>
</evidence>
<evidence type="ECO:0000256" key="3">
    <source>
        <dbReference type="ARBA" id="ARBA00022989"/>
    </source>
</evidence>
<name>A0ABR3SAB9_9PLEO</name>
<accession>A0ABR3SAB9</accession>
<gene>
    <name evidence="7" type="ORF">SLS60_001339</name>
</gene>
<dbReference type="Proteomes" id="UP001521785">
    <property type="component" value="Unassembled WGS sequence"/>
</dbReference>
<keyword evidence="4 6" id="KW-0472">Membrane</keyword>
<comment type="subcellular location">
    <subcellularLocation>
        <location evidence="1">Membrane</location>
        <topology evidence="1">Single-pass membrane protein</topology>
    </subcellularLocation>
</comment>
<reference evidence="7 8" key="1">
    <citation type="submission" date="2024-02" db="EMBL/GenBank/DDBJ databases">
        <title>De novo assembly and annotation of 12 fungi associated with fruit tree decline syndrome in Ontario, Canada.</title>
        <authorList>
            <person name="Sulman M."/>
            <person name="Ellouze W."/>
            <person name="Ilyukhin E."/>
        </authorList>
    </citation>
    <scope>NUCLEOTIDE SEQUENCE [LARGE SCALE GENOMIC DNA]</scope>
    <source>
        <strain evidence="7 8">M42-189</strain>
    </source>
</reference>
<evidence type="ECO:0000313" key="7">
    <source>
        <dbReference type="EMBL" id="KAL1613107.1"/>
    </source>
</evidence>
<dbReference type="InterPro" id="IPR051694">
    <property type="entry name" value="Immunoregulatory_rcpt-like"/>
</dbReference>
<dbReference type="CDD" id="cd12087">
    <property type="entry name" value="TM_EGFR-like"/>
    <property type="match status" value="1"/>
</dbReference>
<sequence length="217" mass="22852">MRSTLIEDMTTTESSSTETFSSESSESSSDPSSTETTTNTASPASSVTSVASQTSDPTGSSTPTAEPAKEKEASKAWIAGVVIGIVGLLAVAGMGFYLWRQRQQKHAYGPAPQGPTQAQTQPGYSPQQSTYYPPPQQTYGNGPSPYLQPVSPNMSAYDAQVAKPQEDTMYGGYAPQQYGSPPPGVGTVQMPQASPQVQPHMTANMHELPELAPSSGR</sequence>
<proteinExistence type="predicted"/>
<keyword evidence="3 6" id="KW-1133">Transmembrane helix</keyword>
<evidence type="ECO:0000256" key="2">
    <source>
        <dbReference type="ARBA" id="ARBA00022692"/>
    </source>
</evidence>
<feature type="transmembrane region" description="Helical" evidence="6">
    <location>
        <begin position="76"/>
        <end position="99"/>
    </location>
</feature>
<feature type="region of interest" description="Disordered" evidence="5">
    <location>
        <begin position="1"/>
        <end position="73"/>
    </location>
</feature>
<dbReference type="PANTHER" id="PTHR15549">
    <property type="entry name" value="PAIRED IMMUNOGLOBULIN-LIKE TYPE 2 RECEPTOR"/>
    <property type="match status" value="1"/>
</dbReference>
<organism evidence="7 8">
    <name type="scientific">Paraconiothyrium brasiliense</name>
    <dbReference type="NCBI Taxonomy" id="300254"/>
    <lineage>
        <taxon>Eukaryota</taxon>
        <taxon>Fungi</taxon>
        <taxon>Dikarya</taxon>
        <taxon>Ascomycota</taxon>
        <taxon>Pezizomycotina</taxon>
        <taxon>Dothideomycetes</taxon>
        <taxon>Pleosporomycetidae</taxon>
        <taxon>Pleosporales</taxon>
        <taxon>Massarineae</taxon>
        <taxon>Didymosphaeriaceae</taxon>
        <taxon>Paraconiothyrium</taxon>
    </lineage>
</organism>
<evidence type="ECO:0000256" key="6">
    <source>
        <dbReference type="SAM" id="Phobius"/>
    </source>
</evidence>
<evidence type="ECO:0000313" key="8">
    <source>
        <dbReference type="Proteomes" id="UP001521785"/>
    </source>
</evidence>
<protein>
    <submittedName>
        <fullName evidence="7">Uncharacterized protein</fullName>
    </submittedName>
</protein>